<dbReference type="KEGG" id="fbm:MQE35_13050"/>
<proteinExistence type="predicted"/>
<dbReference type="InterPro" id="IPR055407">
    <property type="entry name" value="TraM_C"/>
</dbReference>
<feature type="transmembrane region" description="Helical" evidence="1">
    <location>
        <begin position="7"/>
        <end position="28"/>
    </location>
</feature>
<evidence type="ECO:0000313" key="3">
    <source>
        <dbReference type="EMBL" id="UOB16660.1"/>
    </source>
</evidence>
<dbReference type="EMBL" id="CP094358">
    <property type="protein sequence ID" value="UOB16660.1"/>
    <property type="molecule type" value="Genomic_DNA"/>
</dbReference>
<name>A0A9E7CYH6_9FLAO</name>
<keyword evidence="1" id="KW-0472">Membrane</keyword>
<evidence type="ECO:0000313" key="4">
    <source>
        <dbReference type="Proteomes" id="UP000831290"/>
    </source>
</evidence>
<organism evidence="3 4">
    <name type="scientific">Abyssalbus ytuae</name>
    <dbReference type="NCBI Taxonomy" id="2926907"/>
    <lineage>
        <taxon>Bacteria</taxon>
        <taxon>Pseudomonadati</taxon>
        <taxon>Bacteroidota</taxon>
        <taxon>Flavobacteriia</taxon>
        <taxon>Flavobacteriales</taxon>
        <taxon>Flavobacteriaceae</taxon>
        <taxon>Abyssalbus</taxon>
    </lineage>
</organism>
<reference evidence="3" key="1">
    <citation type="submission" date="2022-03" db="EMBL/GenBank/DDBJ databases">
        <title>Description of Abyssus ytuae gen. nov., sp. nov., a novel member of the family Flavobacteriaceae isolated from the sediment of Mariana Trench.</title>
        <authorList>
            <person name="Zhang J."/>
            <person name="Xu X."/>
        </authorList>
    </citation>
    <scope>NUCLEOTIDE SEQUENCE</scope>
    <source>
        <strain evidence="3">MT3330</strain>
    </source>
</reference>
<evidence type="ECO:0000256" key="1">
    <source>
        <dbReference type="SAM" id="Phobius"/>
    </source>
</evidence>
<dbReference type="Pfam" id="PF12508">
    <property type="entry name" value="Transposon_TraM"/>
    <property type="match status" value="1"/>
</dbReference>
<dbReference type="RefSeq" id="WP_255841888.1">
    <property type="nucleotide sequence ID" value="NZ_CP094358.1"/>
</dbReference>
<dbReference type="AlphaFoldDB" id="A0A9E7CYH6"/>
<dbReference type="Proteomes" id="UP000831290">
    <property type="component" value="Chromosome"/>
</dbReference>
<gene>
    <name evidence="3" type="ORF">MQE35_13050</name>
</gene>
<accession>A0A9E7CYH6</accession>
<keyword evidence="4" id="KW-1185">Reference proteome</keyword>
<sequence>MDTNKKIIVAIVAIVLTGLLIFTFRGYIFKDSLSTGEIGEGLEFDSPDIDLKKLDHSTKKELYDESHAYDKDRYDSLADNLSFLQRMKKKLLKEETVKEEVPNVDEDLQMLMALQSSLNDPNAQPDINYPTPVATPEPEKKLPKEGDYFFGASLSTNPSPGENLIPAETIDQGVFKQGTTIALRTKQPIILPKQNIKIPKGAVIYGVVRIENTRLSININKYKRDNKLYSIDMDVYDYDGVQGIHLDHRSIFSIPSNVSKDVYRAAMQTYEQQPILGSRDRREPLDRVAILSAAKEISRELFDNRKVFVPRKYHLWLTLNEEYNDK</sequence>
<keyword evidence="1" id="KW-0812">Transmembrane</keyword>
<evidence type="ECO:0000259" key="2">
    <source>
        <dbReference type="Pfam" id="PF12508"/>
    </source>
</evidence>
<keyword evidence="1" id="KW-1133">Transmembrane helix</keyword>
<protein>
    <submittedName>
        <fullName evidence="3">Conjugative transposon protein TraM</fullName>
    </submittedName>
</protein>
<feature type="domain" description="Conjugative transposon TraM C-terminal" evidence="2">
    <location>
        <begin position="165"/>
        <end position="317"/>
    </location>
</feature>